<sequence>MRATADNTYKPPRRTRAVLALATRHGVGVAFCCSAPMFAEQLILQAAPRATAAPCLCPARGEVHAQLRCGFSLCCAGRRAGALEPFSRGWQGGDGGIFMIRHSQPSIEVD</sequence>
<gene>
    <name evidence="1" type="ORF">PCOR1329_LOCUS39141</name>
</gene>
<dbReference type="EMBL" id="CAUYUJ010014727">
    <property type="protein sequence ID" value="CAK0845318.1"/>
    <property type="molecule type" value="Genomic_DNA"/>
</dbReference>
<organism evidence="1 2">
    <name type="scientific">Prorocentrum cordatum</name>
    <dbReference type="NCBI Taxonomy" id="2364126"/>
    <lineage>
        <taxon>Eukaryota</taxon>
        <taxon>Sar</taxon>
        <taxon>Alveolata</taxon>
        <taxon>Dinophyceae</taxon>
        <taxon>Prorocentrales</taxon>
        <taxon>Prorocentraceae</taxon>
        <taxon>Prorocentrum</taxon>
    </lineage>
</organism>
<reference evidence="1" key="1">
    <citation type="submission" date="2023-10" db="EMBL/GenBank/DDBJ databases">
        <authorList>
            <person name="Chen Y."/>
            <person name="Shah S."/>
            <person name="Dougan E. K."/>
            <person name="Thang M."/>
            <person name="Chan C."/>
        </authorList>
    </citation>
    <scope>NUCLEOTIDE SEQUENCE [LARGE SCALE GENOMIC DNA]</scope>
</reference>
<dbReference type="Proteomes" id="UP001189429">
    <property type="component" value="Unassembled WGS sequence"/>
</dbReference>
<evidence type="ECO:0000313" key="1">
    <source>
        <dbReference type="EMBL" id="CAK0845318.1"/>
    </source>
</evidence>
<comment type="caution">
    <text evidence="1">The sequence shown here is derived from an EMBL/GenBank/DDBJ whole genome shotgun (WGS) entry which is preliminary data.</text>
</comment>
<name>A0ABN9THC7_9DINO</name>
<keyword evidence="2" id="KW-1185">Reference proteome</keyword>
<accession>A0ABN9THC7</accession>
<proteinExistence type="predicted"/>
<evidence type="ECO:0000313" key="2">
    <source>
        <dbReference type="Proteomes" id="UP001189429"/>
    </source>
</evidence>
<protein>
    <submittedName>
        <fullName evidence="1">Uncharacterized protein</fullName>
    </submittedName>
</protein>